<keyword evidence="2" id="KW-1185">Reference proteome</keyword>
<sequence>MSPNIIQIKHIEGLTQSIVDEIFDCIKFYKISPPLTPKGVWKLYLANRDDYLLLLSRPYLFGDTLFDQIYLYSRSEKLSTSEQIMKAISEISHFHITNCKHEDGKLFIFDIYFRSNHSINNIASNFLVNSYTTNIPHVGDENITNQDEIGSKTNGSFRPKNFQMFKKMINKEQEIYRIFNGIPIESIYQMFNGEWRVLFKAENFQDARFRLYPSTTKIDHLPEKEVVFILNLNVNYEIHFCHNIIHKEALNEQAFREVIYQLMEWVINNTYFIIPKAHHHCQFILFLIDREYADLLLQIKEADYQDEIFHEYEVP</sequence>
<dbReference type="EMBL" id="JWZT01002364">
    <property type="protein sequence ID" value="KII69572.1"/>
    <property type="molecule type" value="Genomic_DNA"/>
</dbReference>
<gene>
    <name evidence="1" type="ORF">RF11_01196</name>
</gene>
<organism evidence="1 2">
    <name type="scientific">Thelohanellus kitauei</name>
    <name type="common">Myxosporean</name>
    <dbReference type="NCBI Taxonomy" id="669202"/>
    <lineage>
        <taxon>Eukaryota</taxon>
        <taxon>Metazoa</taxon>
        <taxon>Cnidaria</taxon>
        <taxon>Myxozoa</taxon>
        <taxon>Myxosporea</taxon>
        <taxon>Bivalvulida</taxon>
        <taxon>Platysporina</taxon>
        <taxon>Myxobolidae</taxon>
        <taxon>Thelohanellus</taxon>
    </lineage>
</organism>
<reference evidence="1 2" key="1">
    <citation type="journal article" date="2014" name="Genome Biol. Evol.">
        <title>The genome of the myxosporean Thelohanellus kitauei shows adaptations to nutrient acquisition within its fish host.</title>
        <authorList>
            <person name="Yang Y."/>
            <person name="Xiong J."/>
            <person name="Zhou Z."/>
            <person name="Huo F."/>
            <person name="Miao W."/>
            <person name="Ran C."/>
            <person name="Liu Y."/>
            <person name="Zhang J."/>
            <person name="Feng J."/>
            <person name="Wang M."/>
            <person name="Wang M."/>
            <person name="Wang L."/>
            <person name="Yao B."/>
        </authorList>
    </citation>
    <scope>NUCLEOTIDE SEQUENCE [LARGE SCALE GENOMIC DNA]</scope>
    <source>
        <strain evidence="1">Wuqing</strain>
    </source>
</reference>
<proteinExistence type="predicted"/>
<evidence type="ECO:0000313" key="1">
    <source>
        <dbReference type="EMBL" id="KII69572.1"/>
    </source>
</evidence>
<comment type="caution">
    <text evidence="1">The sequence shown here is derived from an EMBL/GenBank/DDBJ whole genome shotgun (WGS) entry which is preliminary data.</text>
</comment>
<name>A0A0C2N6N6_THEKT</name>
<dbReference type="AlphaFoldDB" id="A0A0C2N6N6"/>
<dbReference type="Proteomes" id="UP000031668">
    <property type="component" value="Unassembled WGS sequence"/>
</dbReference>
<protein>
    <submittedName>
        <fullName evidence="1">Uncharacterized protein</fullName>
    </submittedName>
</protein>
<accession>A0A0C2N6N6</accession>
<evidence type="ECO:0000313" key="2">
    <source>
        <dbReference type="Proteomes" id="UP000031668"/>
    </source>
</evidence>